<dbReference type="SUPFAM" id="SSF63570">
    <property type="entry name" value="PABC (PABP) domain"/>
    <property type="match status" value="3"/>
</dbReference>
<dbReference type="Proteomes" id="UP000694865">
    <property type="component" value="Unplaced"/>
</dbReference>
<name>A0ABM0GT08_SACKO</name>
<organism evidence="2 3">
    <name type="scientific">Saccoglossus kowalevskii</name>
    <name type="common">Acorn worm</name>
    <dbReference type="NCBI Taxonomy" id="10224"/>
    <lineage>
        <taxon>Eukaryota</taxon>
        <taxon>Metazoa</taxon>
        <taxon>Hemichordata</taxon>
        <taxon>Enteropneusta</taxon>
        <taxon>Harrimaniidae</taxon>
        <taxon>Saccoglossus</taxon>
    </lineage>
</organism>
<dbReference type="PROSITE" id="PS51309">
    <property type="entry name" value="PABC"/>
    <property type="match status" value="2"/>
</dbReference>
<protein>
    <submittedName>
        <fullName evidence="3">Uncharacterized protein LOC100367271</fullName>
    </submittedName>
</protein>
<evidence type="ECO:0000313" key="2">
    <source>
        <dbReference type="Proteomes" id="UP000694865"/>
    </source>
</evidence>
<gene>
    <name evidence="3" type="primary">LOC100367271</name>
</gene>
<dbReference type="Pfam" id="PF00658">
    <property type="entry name" value="MLLE"/>
    <property type="match status" value="3"/>
</dbReference>
<feature type="domain" description="PABC" evidence="1">
    <location>
        <begin position="125"/>
        <end position="202"/>
    </location>
</feature>
<dbReference type="SMART" id="SM00517">
    <property type="entry name" value="PolyA"/>
    <property type="match status" value="3"/>
</dbReference>
<feature type="domain" description="PABC" evidence="1">
    <location>
        <begin position="1"/>
        <end position="68"/>
    </location>
</feature>
<evidence type="ECO:0000313" key="3">
    <source>
        <dbReference type="RefSeq" id="XP_002736721.1"/>
    </source>
</evidence>
<proteinExistence type="predicted"/>
<accession>A0ABM0GT08</accession>
<dbReference type="PANTHER" id="PTHR46276">
    <property type="entry name" value="E3 UBIQUITIN-PROTEIN LIGASE UBR5"/>
    <property type="match status" value="1"/>
</dbReference>
<dbReference type="InterPro" id="IPR002004">
    <property type="entry name" value="PABP_HYD_C"/>
</dbReference>
<evidence type="ECO:0000259" key="1">
    <source>
        <dbReference type="PROSITE" id="PS51309"/>
    </source>
</evidence>
<dbReference type="GeneID" id="100367271"/>
<dbReference type="RefSeq" id="XP_002736721.1">
    <property type="nucleotide sequence ID" value="XM_002736675.2"/>
</dbReference>
<dbReference type="InterPro" id="IPR036053">
    <property type="entry name" value="PABP-dom"/>
</dbReference>
<dbReference type="Gene3D" id="1.10.1900.10">
    <property type="entry name" value="c-terminal domain of poly(a) binding protein"/>
    <property type="match status" value="3"/>
</dbReference>
<sequence length="205" mass="23371">MSDLPTTTEVLGEHLYSLIDPLQPQYSDKITGMLLELGNEEVIQLLQYPELLKKRVWAAMEVLQREGNIKSHADKELLGEKLYTKVDAIEPVYCAKITGMLLEMEAISIHQLLLSEKDLVLAVNKAKIALQQENNSETETENEKFGEELYSIIEQKYPEHASKITGMMLELKHCDLVKLMNNRILLESKIQVALKVIQSNENDCM</sequence>
<reference evidence="3" key="1">
    <citation type="submission" date="2025-08" db="UniProtKB">
        <authorList>
            <consortium name="RefSeq"/>
        </authorList>
    </citation>
    <scope>IDENTIFICATION</scope>
    <source>
        <tissue evidence="3">Testes</tissue>
    </source>
</reference>
<dbReference type="PANTHER" id="PTHR46276:SF1">
    <property type="entry name" value="E3 UBIQUITIN-PROTEIN LIGASE UBR5"/>
    <property type="match status" value="1"/>
</dbReference>
<keyword evidence="2" id="KW-1185">Reference proteome</keyword>